<dbReference type="GeneID" id="19334349"/>
<proteinExistence type="predicted"/>
<feature type="compositionally biased region" description="Acidic residues" evidence="2">
    <location>
        <begin position="283"/>
        <end position="294"/>
    </location>
</feature>
<evidence type="ECO:0000256" key="1">
    <source>
        <dbReference type="SAM" id="Coils"/>
    </source>
</evidence>
<feature type="coiled-coil region" evidence="1">
    <location>
        <begin position="850"/>
        <end position="915"/>
    </location>
</feature>
<evidence type="ECO:0000313" key="5">
    <source>
        <dbReference type="Proteomes" id="UP000016932"/>
    </source>
</evidence>
<feature type="compositionally biased region" description="Low complexity" evidence="2">
    <location>
        <begin position="462"/>
        <end position="488"/>
    </location>
</feature>
<feature type="compositionally biased region" description="Basic and acidic residues" evidence="2">
    <location>
        <begin position="413"/>
        <end position="422"/>
    </location>
</feature>
<feature type="transmembrane region" description="Helical" evidence="3">
    <location>
        <begin position="1425"/>
        <end position="1443"/>
    </location>
</feature>
<organism evidence="4 5">
    <name type="scientific">Pseudocercospora fijiensis (strain CIRAD86)</name>
    <name type="common">Black leaf streak disease fungus</name>
    <name type="synonym">Mycosphaerella fijiensis</name>
    <dbReference type="NCBI Taxonomy" id="383855"/>
    <lineage>
        <taxon>Eukaryota</taxon>
        <taxon>Fungi</taxon>
        <taxon>Dikarya</taxon>
        <taxon>Ascomycota</taxon>
        <taxon>Pezizomycotina</taxon>
        <taxon>Dothideomycetes</taxon>
        <taxon>Dothideomycetidae</taxon>
        <taxon>Mycosphaerellales</taxon>
        <taxon>Mycosphaerellaceae</taxon>
        <taxon>Pseudocercospora</taxon>
    </lineage>
</organism>
<feature type="compositionally biased region" description="Basic and acidic residues" evidence="2">
    <location>
        <begin position="340"/>
        <end position="370"/>
    </location>
</feature>
<keyword evidence="3" id="KW-0812">Transmembrane</keyword>
<name>M3AHX4_PSEFD</name>
<evidence type="ECO:0000256" key="2">
    <source>
        <dbReference type="SAM" id="MobiDB-lite"/>
    </source>
</evidence>
<keyword evidence="1" id="KW-0175">Coiled coil</keyword>
<protein>
    <submittedName>
        <fullName evidence="4">Uncharacterized protein</fullName>
    </submittedName>
</protein>
<dbReference type="eggNOG" id="ENOG502T8ZU">
    <property type="taxonomic scope" value="Eukaryota"/>
</dbReference>
<sequence length="2044" mass="226501">MSRLSDEAGAKLPKSSQHFAYLALLLSSPLALTLVLWLHELIIHGEIAIFAEFHSVRRASQRQQPEDVDIMSVIHESTSEDDIAIGRRFRAILDEAHDVHASLEKYRRLWQDYCTVEGTDSAIEAHTSHEQVANRIIHNFLHQYAHESLTPKDIRSHVRAIMSEKFEWHEDVEGLRYYAIFGADGVSRRFMVELRALASMRQSPCDEATEGGRGLTFAEGFSMMREAQDQRRGETHHIRGTSLEALWRPSDCVSAIEMARERMKMSKVERPRRRQPKRSTEPCAEEAGEVDAETPGEHGDRQQSSARDGRRDSAISEGGIEHGRRGSASPLLDGLSFLDTAKDIEAEDVEGQRKDKNGTEESDEGQDKNDGVAGEMNDNQDENESVFGEHDDKQDENDSVVGDVGGEDDGREDDGGAREYDGGGHLAFGAEDSSSTAEGLDFADFPLPPAFPPLPAATSQGQRSPARTPSPSPSSTTQTQRTSTHTSTVADTITSTSRDTMRGLKRPATEALSSRAREPRLPGAVSRFKTNHLDPYVHSQSGSQYVQLARQFLSGFVSTSGCTMYDSVTNDVAIATAADGSGSHDETRAAYVTVYDYTAQQAAYVILLPLPADELPADPASRPAQSPAVRWLCAHVHCDESADSVIVHSLPGPYSAATLHARLSAVLSHAVPHDRAARIRSIPPEAYRIDEFPAPSDAGCQDPTDFVKCMATAVCLVTDGEPGRHICVWAWISAMCIVHTQSSRLTEYQSAIELPTLRSTLTENQSHKSDSVLGTAAAALASFRSDINSQRNELRALSQYSEQLELIGRCVTIARDQAPPPDPVVVADCQKKISMYKSNLDSLSPDDEDYDDTQQRYQKYMQRLEDVKRRAETPKSLRDLGLWVDMCVREAQREEKLAEKRYDDMVDQLEQLLQSEIDMGRAEKASRTASEHYLLAIHEQTWKQLLNIVEASGSKTARRFDGLDSLRLGNRRNKFVVELTKLSRATESQQHQGCYDNIKNLGLIDTYKGISKIGIHFALYDSHRHVIISSSKTASLRRGKKGDRLEATSINPRLWASSMKENVQLCVVRLFLGFRFDECLRLSSRTTCLLKYVVLIGCDAAVVVLACLDLDTFLNLARQPPLSTCIETGIHFGGSLCRALSLICPFVQQQLPAVDVKANILGAHATWVAQKPTANAMFDLLMTCMFLLPDVLLLAPRDFQTVDLSPPSARERHWASLCSAPRLGQLNSFTGVDGGVLLVIGGDWNSPGGFIVKKKIIVTGFIPKEVMLKEIIPKEFMLKEIIVPGFIVKGSIVSSVVVKDDNGNGTSMTLGIDTITAGEGEPLRARILDPSDDGLKTKANRVLVVEHVLGTLISARGLAEKNGIMHRKEKGGEIKSMSKKQKQSALGGYVLSDFQTDLASMSGALPGEYVAEKPRGTDVIMTRTWSMEWMAMIMIMILGRMCCKDMRSKKNKKAKVMGASWRDTRAKRSYLVLGKKRKRGESFEGSAAKRKRVEHEGLERASSAEETESTTTEAGIKGGESEGEEETGSDEENLIDLSEASRDVSSMTCRICIDWCRMLLTIVESCEFSARTPHKSQNKSILADMDQDGIELPTRITLEREFRGPLEWRIQVYLRTMVGHRWLLTEPAALGMSSWNFASFVVEISSNALLRLLKLSQDRWPETSYEPEILYQEVPQHAHSLQFQEGRGSSAIRALLDELNDLGLSKWTLLVVADYPVETRGRVISGTIFLLLIVFLCLENSIICMVLPALTTTDLLLIHKRPGRGHFPCPAILTDFPRRREKRLIPLNNISSSSIPPLTTDFTLLSSFISLWKPTARGQIRERPRLNVLDVEATSKTRERILAEEVIADSRLLSAAKKLSSSADNNELLDAGRCRQISSWICRSPHSGGNLINFDKLSSAKLPVLRTLLIKAPHSGIITGSAWAFDRAAALLTGFAWAFDRAAAPSAPPIHCASAVRWWTESVEWCVVNLHEDEGYDDAHPQSAELAIRNFSGVAIHLACMPRGFAQALNQDPGRILINFDQLQHPALDFLVFSMNCSRNYLKK</sequence>
<accession>M3AHX4</accession>
<dbReference type="VEuPathDB" id="FungiDB:MYCFIDRAFT_180259"/>
<evidence type="ECO:0000313" key="4">
    <source>
        <dbReference type="EMBL" id="EME77112.1"/>
    </source>
</evidence>
<keyword evidence="5" id="KW-1185">Reference proteome</keyword>
<feature type="compositionally biased region" description="Basic and acidic residues" evidence="2">
    <location>
        <begin position="1493"/>
        <end position="1503"/>
    </location>
</feature>
<reference evidence="4 5" key="1">
    <citation type="journal article" date="2012" name="PLoS Pathog.">
        <title>Diverse lifestyles and strategies of plant pathogenesis encoded in the genomes of eighteen Dothideomycetes fungi.</title>
        <authorList>
            <person name="Ohm R.A."/>
            <person name="Feau N."/>
            <person name="Henrissat B."/>
            <person name="Schoch C.L."/>
            <person name="Horwitz B.A."/>
            <person name="Barry K.W."/>
            <person name="Condon B.J."/>
            <person name="Copeland A.C."/>
            <person name="Dhillon B."/>
            <person name="Glaser F."/>
            <person name="Hesse C.N."/>
            <person name="Kosti I."/>
            <person name="LaButti K."/>
            <person name="Lindquist E.A."/>
            <person name="Lucas S."/>
            <person name="Salamov A.A."/>
            <person name="Bradshaw R.E."/>
            <person name="Ciuffetti L."/>
            <person name="Hamelin R.C."/>
            <person name="Kema G.H.J."/>
            <person name="Lawrence C."/>
            <person name="Scott J.A."/>
            <person name="Spatafora J.W."/>
            <person name="Turgeon B.G."/>
            <person name="de Wit P.J.G.M."/>
            <person name="Zhong S."/>
            <person name="Goodwin S.B."/>
            <person name="Grigoriev I.V."/>
        </authorList>
    </citation>
    <scope>NUCLEOTIDE SEQUENCE [LARGE SCALE GENOMIC DNA]</scope>
    <source>
        <strain evidence="4 5">CIRAD86</strain>
    </source>
</reference>
<feature type="compositionally biased region" description="Basic and acidic residues" evidence="2">
    <location>
        <begin position="295"/>
        <end position="324"/>
    </location>
</feature>
<dbReference type="EMBL" id="KB446569">
    <property type="protein sequence ID" value="EME77112.1"/>
    <property type="molecule type" value="Genomic_DNA"/>
</dbReference>
<feature type="region of interest" description="Disordered" evidence="2">
    <location>
        <begin position="1482"/>
        <end position="1532"/>
    </location>
</feature>
<dbReference type="Proteomes" id="UP000016932">
    <property type="component" value="Unassembled WGS sequence"/>
</dbReference>
<feature type="compositionally biased region" description="Pro residues" evidence="2">
    <location>
        <begin position="446"/>
        <end position="455"/>
    </location>
</feature>
<keyword evidence="3" id="KW-1133">Transmembrane helix</keyword>
<dbReference type="KEGG" id="pfj:MYCFIDRAFT_180259"/>
<dbReference type="RefSeq" id="XP_007932326.1">
    <property type="nucleotide sequence ID" value="XM_007934135.1"/>
</dbReference>
<feature type="transmembrane region" description="Helical" evidence="3">
    <location>
        <begin position="1728"/>
        <end position="1750"/>
    </location>
</feature>
<feature type="transmembrane region" description="Helical" evidence="3">
    <location>
        <begin position="20"/>
        <end position="39"/>
    </location>
</feature>
<gene>
    <name evidence="4" type="ORF">MYCFIDRAFT_180259</name>
</gene>
<evidence type="ECO:0000256" key="3">
    <source>
        <dbReference type="SAM" id="Phobius"/>
    </source>
</evidence>
<feature type="compositionally biased region" description="Polar residues" evidence="2">
    <location>
        <begin position="489"/>
        <end position="498"/>
    </location>
</feature>
<keyword evidence="3" id="KW-0472">Membrane</keyword>
<dbReference type="HOGENOM" id="CLU_233222_0_0_1"/>
<dbReference type="OrthoDB" id="10615266at2759"/>
<feature type="compositionally biased region" description="Acidic residues" evidence="2">
    <location>
        <begin position="1521"/>
        <end position="1532"/>
    </location>
</feature>
<feature type="region of interest" description="Disordered" evidence="2">
    <location>
        <begin position="263"/>
        <end position="525"/>
    </location>
</feature>